<dbReference type="AlphaFoldDB" id="A0A0H2S1D6"/>
<evidence type="ECO:0000313" key="9">
    <source>
        <dbReference type="EMBL" id="KLO18140.1"/>
    </source>
</evidence>
<evidence type="ECO:0000256" key="3">
    <source>
        <dbReference type="ARBA" id="ARBA00022679"/>
    </source>
</evidence>
<dbReference type="Proteomes" id="UP000053477">
    <property type="component" value="Unassembled WGS sequence"/>
</dbReference>
<dbReference type="Gene3D" id="1.10.510.10">
    <property type="entry name" value="Transferase(Phosphotransferase) domain 1"/>
    <property type="match status" value="1"/>
</dbReference>
<feature type="region of interest" description="Disordered" evidence="7">
    <location>
        <begin position="1"/>
        <end position="256"/>
    </location>
</feature>
<dbReference type="STRING" id="27342.A0A0H2S1D6"/>
<keyword evidence="2" id="KW-0723">Serine/threonine-protein kinase</keyword>
<feature type="region of interest" description="Disordered" evidence="7">
    <location>
        <begin position="381"/>
        <end position="439"/>
    </location>
</feature>
<feature type="compositionally biased region" description="Polar residues" evidence="7">
    <location>
        <begin position="243"/>
        <end position="254"/>
    </location>
</feature>
<reference evidence="9 10" key="1">
    <citation type="submission" date="2015-04" db="EMBL/GenBank/DDBJ databases">
        <title>Complete genome sequence of Schizopora paradoxa KUC8140, a cosmopolitan wood degrader in East Asia.</title>
        <authorList>
            <consortium name="DOE Joint Genome Institute"/>
            <person name="Min B."/>
            <person name="Park H."/>
            <person name="Jang Y."/>
            <person name="Kim J.-J."/>
            <person name="Kim K.H."/>
            <person name="Pangilinan J."/>
            <person name="Lipzen A."/>
            <person name="Riley R."/>
            <person name="Grigoriev I.V."/>
            <person name="Spatafora J.W."/>
            <person name="Choi I.-G."/>
        </authorList>
    </citation>
    <scope>NUCLEOTIDE SEQUENCE [LARGE SCALE GENOMIC DNA]</scope>
    <source>
        <strain evidence="9 10">KUC8140</strain>
    </source>
</reference>
<dbReference type="PROSITE" id="PS00108">
    <property type="entry name" value="PROTEIN_KINASE_ST"/>
    <property type="match status" value="1"/>
</dbReference>
<feature type="compositionally biased region" description="Basic and acidic residues" evidence="7">
    <location>
        <begin position="220"/>
        <end position="239"/>
    </location>
</feature>
<keyword evidence="3" id="KW-0808">Transferase</keyword>
<feature type="compositionally biased region" description="Basic and acidic residues" evidence="7">
    <location>
        <begin position="191"/>
        <end position="206"/>
    </location>
</feature>
<keyword evidence="10" id="KW-1185">Reference proteome</keyword>
<feature type="domain" description="Protein kinase" evidence="8">
    <location>
        <begin position="355"/>
        <end position="814"/>
    </location>
</feature>
<feature type="compositionally biased region" description="Low complexity" evidence="7">
    <location>
        <begin position="53"/>
        <end position="105"/>
    </location>
</feature>
<accession>A0A0H2S1D6</accession>
<dbReference type="SUPFAM" id="SSF56112">
    <property type="entry name" value="Protein kinase-like (PK-like)"/>
    <property type="match status" value="1"/>
</dbReference>
<dbReference type="GO" id="GO:0005524">
    <property type="term" value="F:ATP binding"/>
    <property type="evidence" value="ECO:0007669"/>
    <property type="project" value="UniProtKB-KW"/>
</dbReference>
<protein>
    <submittedName>
        <fullName evidence="9">Kinase-like protein</fullName>
    </submittedName>
</protein>
<dbReference type="PROSITE" id="PS50011">
    <property type="entry name" value="PROTEIN_KINASE_DOM"/>
    <property type="match status" value="1"/>
</dbReference>
<gene>
    <name evidence="9" type="ORF">SCHPADRAFT_845391</name>
</gene>
<dbReference type="SMART" id="SM00220">
    <property type="entry name" value="S_TKc"/>
    <property type="match status" value="1"/>
</dbReference>
<dbReference type="InterPro" id="IPR000719">
    <property type="entry name" value="Prot_kinase_dom"/>
</dbReference>
<keyword evidence="6" id="KW-0067">ATP-binding</keyword>
<dbReference type="GO" id="GO:0035556">
    <property type="term" value="P:intracellular signal transduction"/>
    <property type="evidence" value="ECO:0007669"/>
    <property type="project" value="TreeGrafter"/>
</dbReference>
<name>A0A0H2S1D6_9AGAM</name>
<evidence type="ECO:0000313" key="10">
    <source>
        <dbReference type="Proteomes" id="UP000053477"/>
    </source>
</evidence>
<dbReference type="GO" id="GO:0005737">
    <property type="term" value="C:cytoplasm"/>
    <property type="evidence" value="ECO:0007669"/>
    <property type="project" value="TreeGrafter"/>
</dbReference>
<evidence type="ECO:0000256" key="4">
    <source>
        <dbReference type="ARBA" id="ARBA00022741"/>
    </source>
</evidence>
<keyword evidence="4" id="KW-0547">Nucleotide-binding</keyword>
<dbReference type="PANTHER" id="PTHR24346">
    <property type="entry name" value="MAP/MICROTUBULE AFFINITY-REGULATING KINASE"/>
    <property type="match status" value="1"/>
</dbReference>
<dbReference type="OrthoDB" id="289250at2759"/>
<feature type="compositionally biased region" description="Basic and acidic residues" evidence="7">
    <location>
        <begin position="401"/>
        <end position="416"/>
    </location>
</feature>
<dbReference type="InParanoid" id="A0A0H2S1D6"/>
<organism evidence="9 10">
    <name type="scientific">Schizopora paradoxa</name>
    <dbReference type="NCBI Taxonomy" id="27342"/>
    <lineage>
        <taxon>Eukaryota</taxon>
        <taxon>Fungi</taxon>
        <taxon>Dikarya</taxon>
        <taxon>Basidiomycota</taxon>
        <taxon>Agaricomycotina</taxon>
        <taxon>Agaricomycetes</taxon>
        <taxon>Hymenochaetales</taxon>
        <taxon>Schizoporaceae</taxon>
        <taxon>Schizopora</taxon>
    </lineage>
</organism>
<dbReference type="PANTHER" id="PTHR24346:SF82">
    <property type="entry name" value="KP78A-RELATED"/>
    <property type="match status" value="1"/>
</dbReference>
<feature type="region of interest" description="Disordered" evidence="7">
    <location>
        <begin position="715"/>
        <end position="737"/>
    </location>
</feature>
<evidence type="ECO:0000256" key="6">
    <source>
        <dbReference type="ARBA" id="ARBA00022840"/>
    </source>
</evidence>
<proteinExistence type="inferred from homology"/>
<evidence type="ECO:0000256" key="7">
    <source>
        <dbReference type="SAM" id="MobiDB-lite"/>
    </source>
</evidence>
<evidence type="ECO:0000256" key="5">
    <source>
        <dbReference type="ARBA" id="ARBA00022777"/>
    </source>
</evidence>
<dbReference type="GO" id="GO:0004674">
    <property type="term" value="F:protein serine/threonine kinase activity"/>
    <property type="evidence" value="ECO:0007669"/>
    <property type="project" value="UniProtKB-KW"/>
</dbReference>
<dbReference type="InterPro" id="IPR008271">
    <property type="entry name" value="Ser/Thr_kinase_AS"/>
</dbReference>
<dbReference type="EMBL" id="KQ085897">
    <property type="protein sequence ID" value="KLO18140.1"/>
    <property type="molecule type" value="Genomic_DNA"/>
</dbReference>
<dbReference type="Pfam" id="PF00069">
    <property type="entry name" value="Pkinase"/>
    <property type="match status" value="1"/>
</dbReference>
<evidence type="ECO:0000256" key="2">
    <source>
        <dbReference type="ARBA" id="ARBA00022527"/>
    </source>
</evidence>
<dbReference type="InterPro" id="IPR011009">
    <property type="entry name" value="Kinase-like_dom_sf"/>
</dbReference>
<evidence type="ECO:0000259" key="8">
    <source>
        <dbReference type="PROSITE" id="PS50011"/>
    </source>
</evidence>
<evidence type="ECO:0000256" key="1">
    <source>
        <dbReference type="ARBA" id="ARBA00010791"/>
    </source>
</evidence>
<sequence>MTATSSLNSFHLAPAPKSRVPSTSREPDTPDMLVWSRLPTPVPHDLLSPPPSGASSPRSFNVFSPSPSTSKFSLPSPLPSPIESSSGSSKTAAFFASPFTSTAPSLPTPPPKPSKSKANTLALENAETPKADITPSARSATADFFATPFSASYRPTPPPSLQSSASSREPSPPRLPPLSRVFPSRYASDPTKQDGFDPETASHSRDLSQTSRTDSSEWETSFKRDFLILSENENRKEGIISHSPLSTSPMNDHFSQPLRPPSPSHANFSYQDTMSRPASMGKDCAEEGTYTAAKDRAPIVARLPPQQPHPIRRETHVVPLTNAGDHPSFLRDVEESEIHPGSILRSSGSGEEVELCLVRALGEGAFSSVWLAEDVHGTLAGEPTLQTNEEPIARSFNASPTRERKLGQRRKSESLAKGRSLRRMPGLRPVPSPRNRVNPLLDEWQGHAQNGAEGEDDTSSLEDRSAEGSVLLDEWDGEGALSSVVDESTDASNSHGGRLVAVKMMNRALCDVNDRTRISFVREVEVLRHISHPSIVSYVHSFTTSYFHCLVLEHVGGGELFSLVNSSEQYAKVTEPAIRRMWGELCRAVGWMHGVGLVHRDIKLENILLTSNVFATSNDEATLPPLNSPLIKLTDFGLSRFIDVTSPLLSTRCGSESYAAPELVLGSSRGNRSNADANGAMKKGYYDGRETDAWACGVVLYALGTRVLPFDVPPPGSVGSRPGSIKGSIGRSAGRTVAKSNKRREMLIRIAQCEYAWPDEVMGDDDFIIDEEGEVVPMVAVVSEGLKSVVRRLLVREPSRRARLVDLWDQEEWMRGEGAPVPPVCSSHALLSSQQNGISDAPDGMLVDEDHIDRVAREEEDEP</sequence>
<dbReference type="Gene3D" id="3.30.200.20">
    <property type="entry name" value="Phosphorylase Kinase, domain 1"/>
    <property type="match status" value="1"/>
</dbReference>
<keyword evidence="5 9" id="KW-0418">Kinase</keyword>
<comment type="similarity">
    <text evidence="1">Belongs to the protein kinase superfamily. CAMK Ser/Thr protein kinase family. NIM1 subfamily.</text>
</comment>